<name>A0A4U0WKC9_9PEZI</name>
<comment type="caution">
    <text evidence="2">The sequence shown here is derived from an EMBL/GenBank/DDBJ whole genome shotgun (WGS) entry which is preliminary data.</text>
</comment>
<keyword evidence="3" id="KW-1185">Reference proteome</keyword>
<evidence type="ECO:0000256" key="1">
    <source>
        <dbReference type="SAM" id="MobiDB-lite"/>
    </source>
</evidence>
<evidence type="ECO:0000313" key="3">
    <source>
        <dbReference type="Proteomes" id="UP000308768"/>
    </source>
</evidence>
<accession>A0A4U0WKC9</accession>
<evidence type="ECO:0000313" key="2">
    <source>
        <dbReference type="EMBL" id="TKA62863.1"/>
    </source>
</evidence>
<feature type="region of interest" description="Disordered" evidence="1">
    <location>
        <begin position="23"/>
        <end position="47"/>
    </location>
</feature>
<proteinExistence type="predicted"/>
<dbReference type="AlphaFoldDB" id="A0A4U0WKC9"/>
<dbReference type="EMBL" id="NAJN01001489">
    <property type="protein sequence ID" value="TKA62863.1"/>
    <property type="molecule type" value="Genomic_DNA"/>
</dbReference>
<dbReference type="OrthoDB" id="3485856at2759"/>
<feature type="compositionally biased region" description="Basic and acidic residues" evidence="1">
    <location>
        <begin position="373"/>
        <end position="398"/>
    </location>
</feature>
<dbReference type="Proteomes" id="UP000308768">
    <property type="component" value="Unassembled WGS sequence"/>
</dbReference>
<feature type="compositionally biased region" description="Low complexity" evidence="1">
    <location>
        <begin position="38"/>
        <end position="47"/>
    </location>
</feature>
<protein>
    <submittedName>
        <fullName evidence="2">Uncharacterized protein</fullName>
    </submittedName>
</protein>
<feature type="region of interest" description="Disordered" evidence="1">
    <location>
        <begin position="342"/>
        <end position="405"/>
    </location>
</feature>
<feature type="compositionally biased region" description="Polar residues" evidence="1">
    <location>
        <begin position="342"/>
        <end position="355"/>
    </location>
</feature>
<organism evidence="2 3">
    <name type="scientific">Cryomyces minteri</name>
    <dbReference type="NCBI Taxonomy" id="331657"/>
    <lineage>
        <taxon>Eukaryota</taxon>
        <taxon>Fungi</taxon>
        <taxon>Dikarya</taxon>
        <taxon>Ascomycota</taxon>
        <taxon>Pezizomycotina</taxon>
        <taxon>Dothideomycetes</taxon>
        <taxon>Dothideomycetes incertae sedis</taxon>
        <taxon>Cryomyces</taxon>
    </lineage>
</organism>
<gene>
    <name evidence="2" type="ORF">B0A49_13556</name>
</gene>
<reference evidence="2 3" key="1">
    <citation type="submission" date="2017-03" db="EMBL/GenBank/DDBJ databases">
        <title>Genomes of endolithic fungi from Antarctica.</title>
        <authorList>
            <person name="Coleine C."/>
            <person name="Masonjones S."/>
            <person name="Stajich J.E."/>
        </authorList>
    </citation>
    <scope>NUCLEOTIDE SEQUENCE [LARGE SCALE GENOMIC DNA]</scope>
    <source>
        <strain evidence="2 3">CCFEE 5187</strain>
    </source>
</reference>
<sequence length="437" mass="48919">MFTLASTAVKEPTLAVGTATSSLADSAVEPQLPPSPPLSSSQFSVASQQPSEPVLRLLRLLRSLKEGSEIAQSPWDKQPLLRNEYTELWKRLEEEADLKAWVELKLRYDYDYDTQHFIIRMPTLLHERFIVQVVARLRAQLEAIAGANAELRHIVDAVYEQGSWTVPLGNIAESVPRQEDGEEEKCNNARSPDHAFGYKDARWPSLVLEVSYSQKRQDLSDIAYNYVQGSGGSIKTVVGLDVEYTRPGKASKTKMATANVWRYKLVRDEEGEKAGDCVQDIKDESFRSHSGDSSSGNLAFTLADFIPNSILRTLSATAARDIPITIPFEHLCADLDEAEAAQASTRSRSGLSNTPPRKWVKRVREPAEEEEMDTPRERKYQALEDREERKVAQKDKDYVPPGSSTLKTVGIEAAAATPRRMGVLRRSMRRSRALEEG</sequence>